<comment type="caution">
    <text evidence="3">The sequence shown here is derived from an EMBL/GenBank/DDBJ whole genome shotgun (WGS) entry which is preliminary data.</text>
</comment>
<evidence type="ECO:0000259" key="2">
    <source>
        <dbReference type="Pfam" id="PF13529"/>
    </source>
</evidence>
<feature type="region of interest" description="Disordered" evidence="1">
    <location>
        <begin position="279"/>
        <end position="317"/>
    </location>
</feature>
<proteinExistence type="predicted"/>
<evidence type="ECO:0000313" key="4">
    <source>
        <dbReference type="Proteomes" id="UP000012149"/>
    </source>
</evidence>
<feature type="compositionally biased region" description="Polar residues" evidence="1">
    <location>
        <begin position="542"/>
        <end position="560"/>
    </location>
</feature>
<feature type="compositionally biased region" description="Polar residues" evidence="1">
    <location>
        <begin position="285"/>
        <end position="295"/>
    </location>
</feature>
<protein>
    <submittedName>
        <fullName evidence="3">Peptidase C39-like family protein</fullName>
    </submittedName>
</protein>
<reference evidence="3 4" key="1">
    <citation type="submission" date="2013-01" db="EMBL/GenBank/DDBJ databases">
        <authorList>
            <person name="Harkins D.M."/>
            <person name="Durkin A.S."/>
            <person name="Brinkac L.M."/>
            <person name="Haft D.H."/>
            <person name="Selengut J.D."/>
            <person name="Sanka R."/>
            <person name="DePew J."/>
            <person name="Purushe J."/>
            <person name="Matthias M.A."/>
            <person name="Vinetz J.M."/>
            <person name="Sutton G.G."/>
            <person name="Nierman W.C."/>
            <person name="Fouts D.E."/>
        </authorList>
    </citation>
    <scope>NUCLEOTIDE SEQUENCE [LARGE SCALE GENOMIC DNA]</scope>
    <source>
        <strain evidence="3 4">CBC1416</strain>
    </source>
</reference>
<feature type="compositionally biased region" description="Basic and acidic residues" evidence="1">
    <location>
        <begin position="307"/>
        <end position="317"/>
    </location>
</feature>
<evidence type="ECO:0000313" key="3">
    <source>
        <dbReference type="EMBL" id="EMO56755.1"/>
    </source>
</evidence>
<name>M6VIS8_9LEPT</name>
<dbReference type="EMBL" id="AKWE02000158">
    <property type="protein sequence ID" value="EMO56755.1"/>
    <property type="molecule type" value="Genomic_DNA"/>
</dbReference>
<evidence type="ECO:0000256" key="1">
    <source>
        <dbReference type="SAM" id="MobiDB-lite"/>
    </source>
</evidence>
<organism evidence="3 4">
    <name type="scientific">Leptospira santarosai str. CBC1416</name>
    <dbReference type="NCBI Taxonomy" id="1193059"/>
    <lineage>
        <taxon>Bacteria</taxon>
        <taxon>Pseudomonadati</taxon>
        <taxon>Spirochaetota</taxon>
        <taxon>Spirochaetia</taxon>
        <taxon>Leptospirales</taxon>
        <taxon>Leptospiraceae</taxon>
        <taxon>Leptospira</taxon>
    </lineage>
</organism>
<dbReference type="Pfam" id="PF13529">
    <property type="entry name" value="Peptidase_C39_2"/>
    <property type="match status" value="1"/>
</dbReference>
<feature type="domain" description="Peptidase C39-like" evidence="2">
    <location>
        <begin position="457"/>
        <end position="612"/>
    </location>
</feature>
<dbReference type="AlphaFoldDB" id="M6VIS8"/>
<sequence>MDFERLGSGLWKRRRVARGRGSVMPSLDIQLDIYLLEKHQARHEARGMLSPPKILNTNQLTTCKALVGAVGGAAGAAVKSFTGGAVTVGLSYSAENGFGASVGVGYGPATVNLGISERGGTTVDLGLKKGGFNAGLSYNSKTGSVSGNAGLTTEGGTGFALSYNEGDGFGASISKSLDSGLNGGLSWSEKGGVGGSIGYEAPGDKNQPKNSLANQMKGAGGSLSFNQRDGVSASVSASGGVNAGNWSQSGGFQANTNFLTDQWKADFVSKQDAIEQAKTDAESKAAQNKNNQETGKSVLDGAAVSTQRREGEDSHYYDKDGNMRIRVADSNGDVYYRAATPEEAHRIQNGNELAMASNKGGVLSSVNNFFEALDNKINGSGKFETKDQRNLRESEAHQKLVDNLAGTDKAILEKYGNRIANSDEVAAHYGKNAAAYSEQFHFLKDGDGNIVGKIVKDTAYENQTDAQFRDRTRGISSSNICSLASSAGMLMSEGIPQRSPGQKFADELAGGFVERIPSSVAQKPSERITKTFGENVEIYSNGAKTGHSQDPNEQVRNAYTDSGKYGNNDKIKSLLDRGIPVMASTKLSSSGHITYIVGYDNGKNTWITHDPYGDKNRPNYGRQESTAGRAIEYGQNTNGIGDRRIYWMEDKK</sequence>
<accession>M6VIS8</accession>
<gene>
    <name evidence="3" type="ORF">LEP1GSC161_0671</name>
</gene>
<dbReference type="InterPro" id="IPR039564">
    <property type="entry name" value="Peptidase_C39-like"/>
</dbReference>
<dbReference type="Proteomes" id="UP000012149">
    <property type="component" value="Unassembled WGS sequence"/>
</dbReference>
<feature type="region of interest" description="Disordered" evidence="1">
    <location>
        <begin position="541"/>
        <end position="567"/>
    </location>
</feature>
<feature type="region of interest" description="Disordered" evidence="1">
    <location>
        <begin position="196"/>
        <end position="225"/>
    </location>
</feature>